<protein>
    <recommendedName>
        <fullName evidence="9">G protein-coupled receptor</fullName>
    </recommendedName>
</protein>
<reference evidence="7" key="1">
    <citation type="submission" date="2023-10" db="EMBL/GenBank/DDBJ databases">
        <title>Genome assembly of Pristionchus species.</title>
        <authorList>
            <person name="Yoshida K."/>
            <person name="Sommer R.J."/>
        </authorList>
    </citation>
    <scope>NUCLEOTIDE SEQUENCE</scope>
    <source>
        <strain evidence="7">RS5133</strain>
    </source>
</reference>
<feature type="transmembrane region" description="Helical" evidence="6">
    <location>
        <begin position="109"/>
        <end position="134"/>
    </location>
</feature>
<feature type="transmembrane region" description="Helical" evidence="6">
    <location>
        <begin position="66"/>
        <end position="89"/>
    </location>
</feature>
<name>A0AAV5UVI7_9BILA</name>
<gene>
    <name evidence="7" type="ORF">PFISCL1PPCAC_2446</name>
</gene>
<feature type="transmembrane region" description="Helical" evidence="6">
    <location>
        <begin position="33"/>
        <end position="54"/>
    </location>
</feature>
<keyword evidence="8" id="KW-1185">Reference proteome</keyword>
<feature type="transmembrane region" description="Helical" evidence="6">
    <location>
        <begin position="244"/>
        <end position="264"/>
    </location>
</feature>
<comment type="caution">
    <text evidence="7">The sequence shown here is derived from an EMBL/GenBank/DDBJ whole genome shotgun (WGS) entry which is preliminary data.</text>
</comment>
<evidence type="ECO:0000256" key="5">
    <source>
        <dbReference type="ARBA" id="ARBA00037994"/>
    </source>
</evidence>
<dbReference type="GO" id="GO:0004984">
    <property type="term" value="F:olfactory receptor activity"/>
    <property type="evidence" value="ECO:0007669"/>
    <property type="project" value="TreeGrafter"/>
</dbReference>
<dbReference type="GO" id="GO:0016020">
    <property type="term" value="C:membrane"/>
    <property type="evidence" value="ECO:0007669"/>
    <property type="project" value="UniProtKB-SubCell"/>
</dbReference>
<evidence type="ECO:0000256" key="4">
    <source>
        <dbReference type="ARBA" id="ARBA00023136"/>
    </source>
</evidence>
<dbReference type="InterPro" id="IPR051080">
    <property type="entry name" value="Nematode_rcpt-like_serp_alpha"/>
</dbReference>
<evidence type="ECO:0000256" key="3">
    <source>
        <dbReference type="ARBA" id="ARBA00022989"/>
    </source>
</evidence>
<dbReference type="EMBL" id="BTSY01000001">
    <property type="protein sequence ID" value="GMT11149.1"/>
    <property type="molecule type" value="Genomic_DNA"/>
</dbReference>
<evidence type="ECO:0000256" key="6">
    <source>
        <dbReference type="SAM" id="Phobius"/>
    </source>
</evidence>
<dbReference type="PANTHER" id="PTHR31357">
    <property type="entry name" value="SERPENTINE RECEPTOR CLASS ALPHA-10"/>
    <property type="match status" value="1"/>
</dbReference>
<evidence type="ECO:0008006" key="9">
    <source>
        <dbReference type="Google" id="ProtNLM"/>
    </source>
</evidence>
<sequence length="351" mass="41249">MRSSDQFLSVGMASDCRYAEELYDLVPLHVFQWIYIITSTASIFLVIYTARHYLHRTIFENVTKELIIALYVLITIYSVCLIFAQGSQLVYRYIAPTKCDAQSPKIWCIFRFILTVITWSFVILHLGITFQHFLSSFLFGIRIQTIVSRITIVFSFLYSLIFGVLAYYSDSLEGRTAYCSGFTTHSEGILMFNLYLILVLDVLNTLFSILLWKYNSQKFVTDRESYDLGRSFHRRQNLYAMEQFLPVSALHSIFYVILFCEFYYHDYHTKMVITVTVYFSQALKSNMSPGWYLFTSVAANVVPHYCLLCPLIFLVLIRRGRFKRVSHVQTMVNPERKPNEMYFNALHQQWQ</sequence>
<evidence type="ECO:0000256" key="1">
    <source>
        <dbReference type="ARBA" id="ARBA00004141"/>
    </source>
</evidence>
<keyword evidence="2 6" id="KW-0812">Transmembrane</keyword>
<evidence type="ECO:0000313" key="8">
    <source>
        <dbReference type="Proteomes" id="UP001432322"/>
    </source>
</evidence>
<proteinExistence type="inferred from homology"/>
<dbReference type="InterPro" id="IPR000344">
    <property type="entry name" value="7TM_GPCR_serpentine_rcpt_Sra"/>
</dbReference>
<comment type="similarity">
    <text evidence="5">Belongs to the nematode receptor-like protein sra family.</text>
</comment>
<dbReference type="Proteomes" id="UP001432322">
    <property type="component" value="Unassembled WGS sequence"/>
</dbReference>
<keyword evidence="4 6" id="KW-0472">Membrane</keyword>
<dbReference type="AlphaFoldDB" id="A0AAV5UVI7"/>
<feature type="transmembrane region" description="Helical" evidence="6">
    <location>
        <begin position="291"/>
        <end position="317"/>
    </location>
</feature>
<feature type="transmembrane region" description="Helical" evidence="6">
    <location>
        <begin position="146"/>
        <end position="168"/>
    </location>
</feature>
<feature type="transmembrane region" description="Helical" evidence="6">
    <location>
        <begin position="188"/>
        <end position="212"/>
    </location>
</feature>
<evidence type="ECO:0000313" key="7">
    <source>
        <dbReference type="EMBL" id="GMT11149.1"/>
    </source>
</evidence>
<dbReference type="Pfam" id="PF02117">
    <property type="entry name" value="7TM_GPCR_Sra"/>
    <property type="match status" value="1"/>
</dbReference>
<keyword evidence="3 6" id="KW-1133">Transmembrane helix</keyword>
<dbReference type="PANTHER" id="PTHR31357:SF5">
    <property type="entry name" value="SERPENTINE RECEPTOR CLASS ALPHA-1-RELATED"/>
    <property type="match status" value="1"/>
</dbReference>
<evidence type="ECO:0000256" key="2">
    <source>
        <dbReference type="ARBA" id="ARBA00022692"/>
    </source>
</evidence>
<dbReference type="GO" id="GO:0004930">
    <property type="term" value="F:G protein-coupled receptor activity"/>
    <property type="evidence" value="ECO:0007669"/>
    <property type="project" value="InterPro"/>
</dbReference>
<organism evidence="7 8">
    <name type="scientific">Pristionchus fissidentatus</name>
    <dbReference type="NCBI Taxonomy" id="1538716"/>
    <lineage>
        <taxon>Eukaryota</taxon>
        <taxon>Metazoa</taxon>
        <taxon>Ecdysozoa</taxon>
        <taxon>Nematoda</taxon>
        <taxon>Chromadorea</taxon>
        <taxon>Rhabditida</taxon>
        <taxon>Rhabditina</taxon>
        <taxon>Diplogasteromorpha</taxon>
        <taxon>Diplogasteroidea</taxon>
        <taxon>Neodiplogasteridae</taxon>
        <taxon>Pristionchus</taxon>
    </lineage>
</organism>
<accession>A0AAV5UVI7</accession>
<comment type="subcellular location">
    <subcellularLocation>
        <location evidence="1">Membrane</location>
        <topology evidence="1">Multi-pass membrane protein</topology>
    </subcellularLocation>
</comment>